<reference evidence="2 3" key="2">
    <citation type="journal article" date="2021" name="Int. J. Syst. Evol. Microbiol.">
        <title>Roseibium litorale sp. nov., isolated from a tidal flat sediment and proposal for the reclassification of Labrenzia polysiphoniae as Roseibium polysiphoniae comb. nov.</title>
        <authorList>
            <person name="Liu Y."/>
            <person name="Pei T."/>
            <person name="Du J."/>
            <person name="Chao M."/>
            <person name="Deng M.R."/>
            <person name="Zhu H."/>
        </authorList>
    </citation>
    <scope>NUCLEOTIDE SEQUENCE [LARGE SCALE GENOMIC DNA]</scope>
    <source>
        <strain evidence="2 3">4C16A</strain>
    </source>
</reference>
<feature type="region of interest" description="Disordered" evidence="1">
    <location>
        <begin position="30"/>
        <end position="52"/>
    </location>
</feature>
<gene>
    <name evidence="2" type="ORF">IG616_16555</name>
</gene>
<dbReference type="Proteomes" id="UP000632063">
    <property type="component" value="Unassembled WGS sequence"/>
</dbReference>
<sequence length="307" mass="32735">MTGLSVPRRVPLPVVIGVLFAGAVTWLALSDPPEEEPEPSPLPAASSAVTADLPPGQQTQVAAPAALVENSAVPLPRQLRNVSPEGVRTPVVTAPIMRVEPSPIYLERLNPPVAPLPEGPIELHRPEVVDAATLKTKAFTVRLAHIKTLELSETCVSRVGGKWPCGVRARTALRGLVRMNRISCEKITEEAPKAMIADCTRGPVNLAAWMVENGWAIPDEGAPENYTTLMNMAKEQKKGQWQSEWLSELPGTAAPPQPLDETLLPPTVGEDGLRPGLDAAAGQPGQRDLDLLNPLGLPQDLGPVSTQ</sequence>
<dbReference type="SUPFAM" id="SSF50199">
    <property type="entry name" value="Staphylococcal nuclease"/>
    <property type="match status" value="1"/>
</dbReference>
<proteinExistence type="predicted"/>
<dbReference type="Gene3D" id="2.40.50.90">
    <property type="match status" value="1"/>
</dbReference>
<protein>
    <submittedName>
        <fullName evidence="2">Thermonuclease family protein</fullName>
    </submittedName>
</protein>
<feature type="region of interest" description="Disordered" evidence="1">
    <location>
        <begin position="249"/>
        <end position="307"/>
    </location>
</feature>
<dbReference type="InterPro" id="IPR035437">
    <property type="entry name" value="SNase_OB-fold_sf"/>
</dbReference>
<evidence type="ECO:0000313" key="2">
    <source>
        <dbReference type="EMBL" id="MBD8893155.1"/>
    </source>
</evidence>
<accession>A0ABR9CRX8</accession>
<evidence type="ECO:0000313" key="3">
    <source>
        <dbReference type="Proteomes" id="UP000632063"/>
    </source>
</evidence>
<name>A0ABR9CRX8_9HYPH</name>
<dbReference type="RefSeq" id="WP_192149278.1">
    <property type="nucleotide sequence ID" value="NZ_JACYXI010000011.1"/>
</dbReference>
<reference evidence="3" key="1">
    <citation type="submission" date="2020-09" db="EMBL/GenBank/DDBJ databases">
        <title>The genome sequence of strain Labrenzia suaedae 4C16A.</title>
        <authorList>
            <person name="Liu Y."/>
        </authorList>
    </citation>
    <scope>NUCLEOTIDE SEQUENCE [LARGE SCALE GENOMIC DNA]</scope>
    <source>
        <strain evidence="3">4C16A</strain>
    </source>
</reference>
<organism evidence="2 3">
    <name type="scientific">Roseibium litorale</name>
    <dbReference type="NCBI Taxonomy" id="2803841"/>
    <lineage>
        <taxon>Bacteria</taxon>
        <taxon>Pseudomonadati</taxon>
        <taxon>Pseudomonadota</taxon>
        <taxon>Alphaproteobacteria</taxon>
        <taxon>Hyphomicrobiales</taxon>
        <taxon>Stappiaceae</taxon>
        <taxon>Roseibium</taxon>
    </lineage>
</organism>
<comment type="caution">
    <text evidence="2">The sequence shown here is derived from an EMBL/GenBank/DDBJ whole genome shotgun (WGS) entry which is preliminary data.</text>
</comment>
<dbReference type="EMBL" id="JACYXI010000011">
    <property type="protein sequence ID" value="MBD8893155.1"/>
    <property type="molecule type" value="Genomic_DNA"/>
</dbReference>
<evidence type="ECO:0000256" key="1">
    <source>
        <dbReference type="SAM" id="MobiDB-lite"/>
    </source>
</evidence>
<keyword evidence="3" id="KW-1185">Reference proteome</keyword>